<dbReference type="AlphaFoldDB" id="A0A8J1UIB9"/>
<keyword evidence="3" id="KW-1133">Transmembrane helix</keyword>
<evidence type="ECO:0000313" key="6">
    <source>
        <dbReference type="EMBL" id="CAH1792742.1"/>
    </source>
</evidence>
<evidence type="ECO:0000313" key="7">
    <source>
        <dbReference type="Proteomes" id="UP000749559"/>
    </source>
</evidence>
<accession>A0A8J1UIB9</accession>
<sequence>MGRKNAAKESPRKQVVGIDKNNVPVVNGAKEAQREFQDGNLAAELPWFESWFYIIAWSSIVAYMMWSVFLVSREHAEEFNYYDMEPGWWFMGGYRRDISNFEWEFWTGWFFEIYPWLIGHIIVARLTEYLCPNWRKYTFLLYGVVAVGIIIGSKPLVIILSHLIVIYLAAMTGSAVVVWIAAVLLLATLNHDQIGSWMKELYSDDPYQKQYYLLLFSLAICNLRYISFALIKCQQDGRQIQDGRQNQDGQPDDLESLWLLKTNFTDLLLYNFYIPLYFTGPILTYDLFQKQFNKPLKPWSKEKLLPILKDGARVVFWGIFYHISSHLLYINALHQKVTLMGQIPLWALVGTGVLHGVYFQVKYVPMFGIPANLSKFDQFDPPLGPKCVLRIYYYSDMWKYFDRGLYNFLKIHIYIPMGGSKKGVLRQLLGSIVCFSFIYYWHGAEKHLAIWAFLNFIGITIETLGKLFSKLQSVVQFRESHISKTMYRRIQALAIIPLWVMSIAAILYFFGGSRLGYLYFDRIILQGWPVTILTIYLGLYFAGQTAFDIERWEARKLKEKTQ</sequence>
<comment type="subcellular location">
    <subcellularLocation>
        <location evidence="1">Membrane</location>
        <topology evidence="1">Multi-pass membrane protein</topology>
    </subcellularLocation>
</comment>
<dbReference type="EMBL" id="CAIIXF020000008">
    <property type="protein sequence ID" value="CAH1792742.1"/>
    <property type="molecule type" value="Genomic_DNA"/>
</dbReference>
<proteinExistence type="inferred from homology"/>
<comment type="caution">
    <text evidence="6">The sequence shown here is derived from an EMBL/GenBank/DDBJ whole genome shotgun (WGS) entry which is preliminary data.</text>
</comment>
<dbReference type="OrthoDB" id="420606at2759"/>
<evidence type="ECO:0000256" key="4">
    <source>
        <dbReference type="ARBA" id="ARBA00023136"/>
    </source>
</evidence>
<evidence type="ECO:0000256" key="1">
    <source>
        <dbReference type="ARBA" id="ARBA00004141"/>
    </source>
</evidence>
<protein>
    <submittedName>
        <fullName evidence="6">Uncharacterized protein</fullName>
    </submittedName>
</protein>
<dbReference type="GO" id="GO:0016409">
    <property type="term" value="F:palmitoyltransferase activity"/>
    <property type="evidence" value="ECO:0007669"/>
    <property type="project" value="TreeGrafter"/>
</dbReference>
<reference evidence="6" key="1">
    <citation type="submission" date="2022-03" db="EMBL/GenBank/DDBJ databases">
        <authorList>
            <person name="Martin C."/>
        </authorList>
    </citation>
    <scope>NUCLEOTIDE SEQUENCE</scope>
</reference>
<keyword evidence="4" id="KW-0472">Membrane</keyword>
<dbReference type="InterPro" id="IPR004299">
    <property type="entry name" value="MBOAT_fam"/>
</dbReference>
<dbReference type="PANTHER" id="PTHR13285">
    <property type="entry name" value="ACYLTRANSFERASE"/>
    <property type="match status" value="1"/>
</dbReference>
<evidence type="ECO:0000256" key="5">
    <source>
        <dbReference type="ARBA" id="ARBA00038268"/>
    </source>
</evidence>
<dbReference type="InterPro" id="IPR051085">
    <property type="entry name" value="MB_O-acyltransferase"/>
</dbReference>
<evidence type="ECO:0000256" key="3">
    <source>
        <dbReference type="ARBA" id="ARBA00022989"/>
    </source>
</evidence>
<dbReference type="GO" id="GO:0016020">
    <property type="term" value="C:membrane"/>
    <property type="evidence" value="ECO:0007669"/>
    <property type="project" value="UniProtKB-SubCell"/>
</dbReference>
<dbReference type="PANTHER" id="PTHR13285:SF18">
    <property type="entry name" value="PROTEIN-CYSTEINE N-PALMITOYLTRANSFERASE RASP"/>
    <property type="match status" value="1"/>
</dbReference>
<dbReference type="GO" id="GO:0005783">
    <property type="term" value="C:endoplasmic reticulum"/>
    <property type="evidence" value="ECO:0007669"/>
    <property type="project" value="TreeGrafter"/>
</dbReference>
<keyword evidence="2" id="KW-0812">Transmembrane</keyword>
<dbReference type="Proteomes" id="UP000749559">
    <property type="component" value="Unassembled WGS sequence"/>
</dbReference>
<name>A0A8J1UIB9_OWEFU</name>
<gene>
    <name evidence="6" type="ORF">OFUS_LOCUS17677</name>
</gene>
<comment type="similarity">
    <text evidence="5">Belongs to the membrane-bound acyltransferase family. HHAT subfamily.</text>
</comment>
<keyword evidence="7" id="KW-1185">Reference proteome</keyword>
<evidence type="ECO:0000256" key="2">
    <source>
        <dbReference type="ARBA" id="ARBA00022692"/>
    </source>
</evidence>
<organism evidence="6 7">
    <name type="scientific">Owenia fusiformis</name>
    <name type="common">Polychaete worm</name>
    <dbReference type="NCBI Taxonomy" id="6347"/>
    <lineage>
        <taxon>Eukaryota</taxon>
        <taxon>Metazoa</taxon>
        <taxon>Spiralia</taxon>
        <taxon>Lophotrochozoa</taxon>
        <taxon>Annelida</taxon>
        <taxon>Polychaeta</taxon>
        <taxon>Sedentaria</taxon>
        <taxon>Canalipalpata</taxon>
        <taxon>Sabellida</taxon>
        <taxon>Oweniida</taxon>
        <taxon>Oweniidae</taxon>
        <taxon>Owenia</taxon>
    </lineage>
</organism>
<dbReference type="Pfam" id="PF03062">
    <property type="entry name" value="MBOAT"/>
    <property type="match status" value="1"/>
</dbReference>